<accession>A0A160PJ29</accession>
<name>A0A160PJ29_9HYPH</name>
<gene>
    <name evidence="2" type="ORF">MPPM_3888</name>
</gene>
<dbReference type="InterPro" id="IPR007569">
    <property type="entry name" value="DUF559"/>
</dbReference>
<evidence type="ECO:0000313" key="2">
    <source>
        <dbReference type="EMBL" id="BAU92493.1"/>
    </source>
</evidence>
<dbReference type="Gene3D" id="3.40.960.10">
    <property type="entry name" value="VSR Endonuclease"/>
    <property type="match status" value="1"/>
</dbReference>
<dbReference type="EMBL" id="AP014809">
    <property type="protein sequence ID" value="BAU92493.1"/>
    <property type="molecule type" value="Genomic_DNA"/>
</dbReference>
<organism evidence="2 3">
    <name type="scientific">Methylorubrum populi</name>
    <dbReference type="NCBI Taxonomy" id="223967"/>
    <lineage>
        <taxon>Bacteria</taxon>
        <taxon>Pseudomonadati</taxon>
        <taxon>Pseudomonadota</taxon>
        <taxon>Alphaproteobacteria</taxon>
        <taxon>Hyphomicrobiales</taxon>
        <taxon>Methylobacteriaceae</taxon>
        <taxon>Methylorubrum</taxon>
    </lineage>
</organism>
<dbReference type="AlphaFoldDB" id="A0A160PJ29"/>
<evidence type="ECO:0000259" key="1">
    <source>
        <dbReference type="Pfam" id="PF04480"/>
    </source>
</evidence>
<sequence length="179" mass="20602">MTDKSDGYANLVRQTLEYVSAEMGYVRDFAGDHLVKAESPIEDLLFSALVTLVRFCDCEYHHVAVPSPTWPLGKLMARPELLTLIVEPQAQLEGWRVDFLVHAWETGRISGREQWRRLIVECDGHAFHERTKEQAARDRSRDREFQLRGYTVLRFTGSEIHNDPLGCARQISDWGSLGW</sequence>
<feature type="domain" description="DUF559" evidence="1">
    <location>
        <begin position="116"/>
        <end position="171"/>
    </location>
</feature>
<proteinExistence type="predicted"/>
<dbReference type="Proteomes" id="UP000218288">
    <property type="component" value="Chromosome"/>
</dbReference>
<protein>
    <recommendedName>
        <fullName evidence="1">DUF559 domain-containing protein</fullName>
    </recommendedName>
</protein>
<reference evidence="2 3" key="1">
    <citation type="journal article" date="2016" name="Genome Announc.">
        <title>Complete Genome Sequence of Methylobacterium populi P-1M, Isolated from Pink-Pigmented Household Biofilm.</title>
        <authorList>
            <person name="Morohoshi T."/>
            <person name="Ikeda T."/>
        </authorList>
    </citation>
    <scope>NUCLEOTIDE SEQUENCE [LARGE SCALE GENOMIC DNA]</scope>
    <source>
        <strain evidence="2 3">P-1M</strain>
    </source>
</reference>
<dbReference type="OrthoDB" id="9757917at2"/>
<dbReference type="InterPro" id="IPR011335">
    <property type="entry name" value="Restrct_endonuc-II-like"/>
</dbReference>
<evidence type="ECO:0000313" key="3">
    <source>
        <dbReference type="Proteomes" id="UP000218288"/>
    </source>
</evidence>
<dbReference type="SUPFAM" id="SSF52980">
    <property type="entry name" value="Restriction endonuclease-like"/>
    <property type="match status" value="1"/>
</dbReference>
<dbReference type="Pfam" id="PF04480">
    <property type="entry name" value="DUF559"/>
    <property type="match status" value="1"/>
</dbReference>
<dbReference type="RefSeq" id="WP_096486425.1">
    <property type="nucleotide sequence ID" value="NZ_AP014809.1"/>
</dbReference>